<dbReference type="EMBL" id="RSCL01000029">
    <property type="protein sequence ID" value="RUS98534.1"/>
    <property type="molecule type" value="Genomic_DNA"/>
</dbReference>
<comment type="caution">
    <text evidence="1">The sequence shown here is derived from an EMBL/GenBank/DDBJ whole genome shotgun (WGS) entry which is preliminary data.</text>
</comment>
<accession>A0A433UXD0</accession>
<dbReference type="OrthoDB" id="468489at2"/>
<dbReference type="Proteomes" id="UP000271624">
    <property type="component" value="Unassembled WGS sequence"/>
</dbReference>
<dbReference type="RefSeq" id="WP_127086206.1">
    <property type="nucleotide sequence ID" value="NZ_RSCL01000029.1"/>
</dbReference>
<evidence type="ECO:0000313" key="2">
    <source>
        <dbReference type="Proteomes" id="UP000271624"/>
    </source>
</evidence>
<gene>
    <name evidence="1" type="ORF">DSM106972_081630</name>
</gene>
<organism evidence="1 2">
    <name type="scientific">Dulcicalothrix desertica PCC 7102</name>
    <dbReference type="NCBI Taxonomy" id="232991"/>
    <lineage>
        <taxon>Bacteria</taxon>
        <taxon>Bacillati</taxon>
        <taxon>Cyanobacteriota</taxon>
        <taxon>Cyanophyceae</taxon>
        <taxon>Nostocales</taxon>
        <taxon>Calotrichaceae</taxon>
        <taxon>Dulcicalothrix</taxon>
    </lineage>
</organism>
<evidence type="ECO:0008006" key="3">
    <source>
        <dbReference type="Google" id="ProtNLM"/>
    </source>
</evidence>
<protein>
    <recommendedName>
        <fullName evidence="3">DUF928 domain-containing protein</fullName>
    </recommendedName>
</protein>
<evidence type="ECO:0000313" key="1">
    <source>
        <dbReference type="EMBL" id="RUS98534.1"/>
    </source>
</evidence>
<reference evidence="1" key="2">
    <citation type="journal article" date="2019" name="Genome Biol. Evol.">
        <title>Day and night: Metabolic profiles and evolutionary relationships of six axenic non-marine cyanobacteria.</title>
        <authorList>
            <person name="Will S.E."/>
            <person name="Henke P."/>
            <person name="Boedeker C."/>
            <person name="Huang S."/>
            <person name="Brinkmann H."/>
            <person name="Rohde M."/>
            <person name="Jarek M."/>
            <person name="Friedl T."/>
            <person name="Seufert S."/>
            <person name="Schumacher M."/>
            <person name="Overmann J."/>
            <person name="Neumann-Schaal M."/>
            <person name="Petersen J."/>
        </authorList>
    </citation>
    <scope>NUCLEOTIDE SEQUENCE [LARGE SCALE GENOMIC DNA]</scope>
    <source>
        <strain evidence="1">PCC 7102</strain>
    </source>
</reference>
<name>A0A433UXD0_9CYAN</name>
<dbReference type="AlphaFoldDB" id="A0A433UXD0"/>
<proteinExistence type="predicted"/>
<sequence>MNKNILILRTSTLSVTRFIPLFIGLSFFFTPQTVTAQITPTIQGFWNKIFKPARDPQPPIKPRKGGSRPKQSICLISPDVPSQTRIIWNTKPLFIWHNGEFQLSRGNQPIRQVKKIAVATLDSKLDRQTNSQRNNQKYLSTQIVAGKQSITYQGEPLKPGQTYTWLVFLTQEATAPTMFVNFKIMEANQRDRITIELKRLEQLQRQKGANPETIALEKTKYFADKGLWSDALQEAYSVLKPSSELAQLRQDLPKQLCYQ</sequence>
<keyword evidence="2" id="KW-1185">Reference proteome</keyword>
<reference evidence="1" key="1">
    <citation type="submission" date="2018-12" db="EMBL/GenBank/DDBJ databases">
        <authorList>
            <person name="Will S."/>
            <person name="Neumann-Schaal M."/>
            <person name="Henke P."/>
        </authorList>
    </citation>
    <scope>NUCLEOTIDE SEQUENCE</scope>
    <source>
        <strain evidence="1">PCC 7102</strain>
    </source>
</reference>